<feature type="domain" description="FAD dependent oxidoreductase" evidence="5">
    <location>
        <begin position="7"/>
        <end position="336"/>
    </location>
</feature>
<dbReference type="Proteomes" id="UP000658656">
    <property type="component" value="Unassembled WGS sequence"/>
</dbReference>
<proteinExistence type="predicted"/>
<evidence type="ECO:0000313" key="7">
    <source>
        <dbReference type="Proteomes" id="UP000658656"/>
    </source>
</evidence>
<reference evidence="6" key="1">
    <citation type="journal article" date="2014" name="Int. J. Syst. Evol. Microbiol.">
        <title>Complete genome sequence of Corynebacterium casei LMG S-19264T (=DSM 44701T), isolated from a smear-ripened cheese.</title>
        <authorList>
            <consortium name="US DOE Joint Genome Institute (JGI-PGF)"/>
            <person name="Walter F."/>
            <person name="Albersmeier A."/>
            <person name="Kalinowski J."/>
            <person name="Ruckert C."/>
        </authorList>
    </citation>
    <scope>NUCLEOTIDE SEQUENCE</scope>
    <source>
        <strain evidence="6">CGMCC 4.7679</strain>
    </source>
</reference>
<dbReference type="PANTHER" id="PTHR10961">
    <property type="entry name" value="PEROXISOMAL SARCOSINE OXIDASE"/>
    <property type="match status" value="1"/>
</dbReference>
<dbReference type="RefSeq" id="WP_183176721.1">
    <property type="nucleotide sequence ID" value="NZ_BNAV01000003.1"/>
</dbReference>
<evidence type="ECO:0000256" key="3">
    <source>
        <dbReference type="ARBA" id="ARBA00022827"/>
    </source>
</evidence>
<dbReference type="SUPFAM" id="SSF51905">
    <property type="entry name" value="FAD/NAD(P)-binding domain"/>
    <property type="match status" value="1"/>
</dbReference>
<dbReference type="EMBL" id="BNAV01000003">
    <property type="protein sequence ID" value="GHF53095.1"/>
    <property type="molecule type" value="Genomic_DNA"/>
</dbReference>
<accession>A0A8H9M525</accession>
<organism evidence="6 7">
    <name type="scientific">Amycolatopsis bartoniae</name>
    <dbReference type="NCBI Taxonomy" id="941986"/>
    <lineage>
        <taxon>Bacteria</taxon>
        <taxon>Bacillati</taxon>
        <taxon>Actinomycetota</taxon>
        <taxon>Actinomycetes</taxon>
        <taxon>Pseudonocardiales</taxon>
        <taxon>Pseudonocardiaceae</taxon>
        <taxon>Amycolatopsis</taxon>
    </lineage>
</organism>
<dbReference type="PANTHER" id="PTHR10961:SF7">
    <property type="entry name" value="FAD DEPENDENT OXIDOREDUCTASE DOMAIN-CONTAINING PROTEIN"/>
    <property type="match status" value="1"/>
</dbReference>
<reference evidence="6" key="2">
    <citation type="submission" date="2020-09" db="EMBL/GenBank/DDBJ databases">
        <authorList>
            <person name="Sun Q."/>
            <person name="Zhou Y."/>
        </authorList>
    </citation>
    <scope>NUCLEOTIDE SEQUENCE</scope>
    <source>
        <strain evidence="6">CGMCC 4.7679</strain>
    </source>
</reference>
<evidence type="ECO:0000259" key="5">
    <source>
        <dbReference type="Pfam" id="PF01266"/>
    </source>
</evidence>
<dbReference type="InterPro" id="IPR045170">
    <property type="entry name" value="MTOX"/>
</dbReference>
<name>A0A8H9M525_9PSEU</name>
<evidence type="ECO:0000313" key="6">
    <source>
        <dbReference type="EMBL" id="GHF53095.1"/>
    </source>
</evidence>
<comment type="caution">
    <text evidence="6">The sequence shown here is derived from an EMBL/GenBank/DDBJ whole genome shotgun (WGS) entry which is preliminary data.</text>
</comment>
<dbReference type="GO" id="GO:0050660">
    <property type="term" value="F:flavin adenine dinucleotide binding"/>
    <property type="evidence" value="ECO:0007669"/>
    <property type="project" value="InterPro"/>
</dbReference>
<protein>
    <recommendedName>
        <fullName evidence="5">FAD dependent oxidoreductase domain-containing protein</fullName>
    </recommendedName>
</protein>
<sequence length="347" mass="36281">MSGREADVVVVGAGGTGSAAAWQLAARGVDVLVLEARPADEPCRAAEVFRVAGAELSHNHLALQALPLWRELEQETSTRVLTLTGGVAHGHTEDLDLLAWAADAVGKPGRWLPPEEAVERWPGLRYAGRVFFHPLAGRIDAGVGVPALRAAAVRQGAVVRRGEPVTGIEPRGDDLVEVRTTERGYRARRVVVAAGASSANLAGGFAPRANAERTVDFAAVRADLDWPVFFHHLDRPELAAGGYPGAVCGMAEPGAGLSVGFLAPGAGDPAARQRALRRYAHEWLPGADPDTAATGECRYAASEFVVARRGPVVVGSGFAGQGFQFLPAVGRALAELATTGDVARYTG</sequence>
<dbReference type="InterPro" id="IPR006076">
    <property type="entry name" value="FAD-dep_OxRdtase"/>
</dbReference>
<evidence type="ECO:0000256" key="1">
    <source>
        <dbReference type="ARBA" id="ARBA00001974"/>
    </source>
</evidence>
<evidence type="ECO:0000256" key="2">
    <source>
        <dbReference type="ARBA" id="ARBA00022630"/>
    </source>
</evidence>
<evidence type="ECO:0000256" key="4">
    <source>
        <dbReference type="ARBA" id="ARBA00023002"/>
    </source>
</evidence>
<keyword evidence="2" id="KW-0285">Flavoprotein</keyword>
<dbReference type="Pfam" id="PF01266">
    <property type="entry name" value="DAO"/>
    <property type="match status" value="1"/>
</dbReference>
<comment type="cofactor">
    <cofactor evidence="1">
        <name>FAD</name>
        <dbReference type="ChEBI" id="CHEBI:57692"/>
    </cofactor>
</comment>
<keyword evidence="3" id="KW-0274">FAD</keyword>
<dbReference type="Gene3D" id="3.30.9.10">
    <property type="entry name" value="D-Amino Acid Oxidase, subunit A, domain 2"/>
    <property type="match status" value="1"/>
</dbReference>
<dbReference type="AlphaFoldDB" id="A0A8H9M525"/>
<dbReference type="InterPro" id="IPR036188">
    <property type="entry name" value="FAD/NAD-bd_sf"/>
</dbReference>
<gene>
    <name evidence="6" type="ORF">GCM10017566_28100</name>
</gene>
<dbReference type="GO" id="GO:0008115">
    <property type="term" value="F:sarcosine oxidase activity"/>
    <property type="evidence" value="ECO:0007669"/>
    <property type="project" value="TreeGrafter"/>
</dbReference>
<keyword evidence="7" id="KW-1185">Reference proteome</keyword>
<dbReference type="Gene3D" id="3.50.50.60">
    <property type="entry name" value="FAD/NAD(P)-binding domain"/>
    <property type="match status" value="1"/>
</dbReference>
<keyword evidence="4" id="KW-0560">Oxidoreductase</keyword>